<dbReference type="Proteomes" id="UP000194221">
    <property type="component" value="Unassembled WGS sequence"/>
</dbReference>
<comment type="caution">
    <text evidence="2">The sequence shown here is derived from an EMBL/GenBank/DDBJ whole genome shotgun (WGS) entry which is preliminary data.</text>
</comment>
<keyword evidence="1" id="KW-1133">Transmembrane helix</keyword>
<reference evidence="2 3" key="1">
    <citation type="submission" date="2015-03" db="EMBL/GenBank/DDBJ databases">
        <title>Genome sequence of Tenacibaculum sp. S2-2, isolated from intestinal microbiota of sea cucumber, Apostichopus japonicas.</title>
        <authorList>
            <person name="Shao Z."/>
            <person name="Wang L."/>
            <person name="Li X."/>
        </authorList>
    </citation>
    <scope>NUCLEOTIDE SEQUENCE [LARGE SCALE GENOMIC DNA]</scope>
    <source>
        <strain evidence="2 3">S2-2</strain>
    </source>
</reference>
<dbReference type="RefSeq" id="WP_086030419.1">
    <property type="nucleotide sequence ID" value="NZ_LAPZ01000005.1"/>
</dbReference>
<dbReference type="InterPro" id="IPR025597">
    <property type="entry name" value="DUF4345"/>
</dbReference>
<proteinExistence type="predicted"/>
<evidence type="ECO:0000256" key="1">
    <source>
        <dbReference type="SAM" id="Phobius"/>
    </source>
</evidence>
<keyword evidence="3" id="KW-1185">Reference proteome</keyword>
<feature type="transmembrane region" description="Helical" evidence="1">
    <location>
        <begin position="110"/>
        <end position="127"/>
    </location>
</feature>
<keyword evidence="1" id="KW-0812">Transmembrane</keyword>
<name>A0A1Y2PBU9_9FLAO</name>
<evidence type="ECO:0000313" key="3">
    <source>
        <dbReference type="Proteomes" id="UP000194221"/>
    </source>
</evidence>
<evidence type="ECO:0000313" key="2">
    <source>
        <dbReference type="EMBL" id="OSY87954.1"/>
    </source>
</evidence>
<feature type="transmembrane region" description="Helical" evidence="1">
    <location>
        <begin position="50"/>
        <end position="67"/>
    </location>
</feature>
<keyword evidence="1" id="KW-0472">Membrane</keyword>
<dbReference type="OrthoDB" id="959338at2"/>
<protein>
    <recommendedName>
        <fullName evidence="4">DUF4345 domain-containing protein</fullName>
    </recommendedName>
</protein>
<feature type="transmembrane region" description="Helical" evidence="1">
    <location>
        <begin position="79"/>
        <end position="98"/>
    </location>
</feature>
<evidence type="ECO:0008006" key="4">
    <source>
        <dbReference type="Google" id="ProtNLM"/>
    </source>
</evidence>
<feature type="transmembrane region" description="Helical" evidence="1">
    <location>
        <begin position="9"/>
        <end position="30"/>
    </location>
</feature>
<dbReference type="Pfam" id="PF14248">
    <property type="entry name" value="DUF4345"/>
    <property type="match status" value="1"/>
</dbReference>
<dbReference type="EMBL" id="LAPZ01000005">
    <property type="protein sequence ID" value="OSY87954.1"/>
    <property type="molecule type" value="Genomic_DNA"/>
</dbReference>
<dbReference type="AlphaFoldDB" id="A0A1Y2PBU9"/>
<accession>A0A1Y2PBU9</accession>
<dbReference type="STRING" id="1635173.WH52_07900"/>
<gene>
    <name evidence="2" type="ORF">WH52_07900</name>
</gene>
<sequence length="133" mass="14170">MNTSRILKFYLFVSGLILTAIGSLTTFNPVNIKANEGINIAGNASALNDVRSFGMLLLAVALLSFLGSFKKSLRKSASIISFLLFLSLGLGRLLSIFIDGVPSDGMVKATGLEIVLGLVGLILFISNNKKQSF</sequence>
<organism evidence="2 3">
    <name type="scientific">Tenacibaculum holothuriorum</name>
    <dbReference type="NCBI Taxonomy" id="1635173"/>
    <lineage>
        <taxon>Bacteria</taxon>
        <taxon>Pseudomonadati</taxon>
        <taxon>Bacteroidota</taxon>
        <taxon>Flavobacteriia</taxon>
        <taxon>Flavobacteriales</taxon>
        <taxon>Flavobacteriaceae</taxon>
        <taxon>Tenacibaculum</taxon>
    </lineage>
</organism>
<dbReference type="InParanoid" id="A0A1Y2PBU9"/>